<dbReference type="InterPro" id="IPR029063">
    <property type="entry name" value="SAM-dependent_MTases_sf"/>
</dbReference>
<sequence length="544" mass="62667">MTMNQQLLAERVVAELGVIPETPAHGRYLPLERAYEIVDETIEHLRRTGGALEYTYVLGHRRRLAASLTMIPMAEKDDATCLDVGCFGYMAYWAWRYLGYAHVEGIELQPDDPRPIVTRTVEMEGTRLDIRIHNFDLGQQDWPIEERFDTILFFETLEHVDKDHSGVMLNITERMGAEATLVMSVPNSVSYKTLKEFMSGAPPWTYWFFSPDLKHEPRHCFEYTPIFFKILLRSAGLEETAFRTLCAYAEPEALRDVFEIGEALSIEPRFFGETMIAQARKVSESPLFRYPDCIYDGDRYYRTTAPLLQDVFCKARDRFFREHYGAGERLRAIEEELRSQVTAAEDRACALEMTLREAAARNDEAHDRHLAREEESRVALRALETELEEVTARGDEALFLCDRYLAQEEELRNGLSAAEEGARAAGDRVSALERAEQELRDGLTAAEDKIRGLERELQEAAARSDGARQGYRAREEELRRREEEVRKKLHVAETHYDAIARSSFWRVTAPARRLANRFPRLRSHLKAILLPPARVCRAVVRRLV</sequence>
<evidence type="ECO:0000313" key="2">
    <source>
        <dbReference type="EMBL" id="NIJ57435.1"/>
    </source>
</evidence>
<dbReference type="EMBL" id="JAASQI010000002">
    <property type="protein sequence ID" value="NIJ57435.1"/>
    <property type="molecule type" value="Genomic_DNA"/>
</dbReference>
<dbReference type="GO" id="GO:0032259">
    <property type="term" value="P:methylation"/>
    <property type="evidence" value="ECO:0007669"/>
    <property type="project" value="UniProtKB-KW"/>
</dbReference>
<reference evidence="2 3" key="1">
    <citation type="submission" date="2020-03" db="EMBL/GenBank/DDBJ databases">
        <title>Genomic Encyclopedia of Type Strains, Phase IV (KMG-IV): sequencing the most valuable type-strain genomes for metagenomic binning, comparative biology and taxonomic classification.</title>
        <authorList>
            <person name="Goeker M."/>
        </authorList>
    </citation>
    <scope>NUCLEOTIDE SEQUENCE [LARGE SCALE GENOMIC DNA]</scope>
    <source>
        <strain evidence="2 3">DSM 103870</strain>
    </source>
</reference>
<proteinExistence type="predicted"/>
<protein>
    <submittedName>
        <fullName evidence="2">2-polyprenyl-3-methyl-5-hydroxy-6-metoxy-1, 4-benzoquinol methylase/predicted nucleic acid-binding Zn-ribbon protein</fullName>
    </submittedName>
</protein>
<dbReference type="Gene3D" id="3.40.50.150">
    <property type="entry name" value="Vaccinia Virus protein VP39"/>
    <property type="match status" value="1"/>
</dbReference>
<dbReference type="SUPFAM" id="SSF53335">
    <property type="entry name" value="S-adenosyl-L-methionine-dependent methyltransferases"/>
    <property type="match status" value="1"/>
</dbReference>
<dbReference type="RefSeq" id="WP_166949931.1">
    <property type="nucleotide sequence ID" value="NZ_JAASQI010000002.1"/>
</dbReference>
<dbReference type="GO" id="GO:0008168">
    <property type="term" value="F:methyltransferase activity"/>
    <property type="evidence" value="ECO:0007669"/>
    <property type="project" value="UniProtKB-KW"/>
</dbReference>
<keyword evidence="1" id="KW-0175">Coiled coil</keyword>
<gene>
    <name evidence="2" type="ORF">FHS82_001261</name>
</gene>
<name>A0ABX0UZX0_9HYPH</name>
<accession>A0ABX0UZX0</accession>
<keyword evidence="2" id="KW-0808">Transferase</keyword>
<organism evidence="2 3">
    <name type="scientific">Pseudochelatococcus lubricantis</name>
    <dbReference type="NCBI Taxonomy" id="1538102"/>
    <lineage>
        <taxon>Bacteria</taxon>
        <taxon>Pseudomonadati</taxon>
        <taxon>Pseudomonadota</taxon>
        <taxon>Alphaproteobacteria</taxon>
        <taxon>Hyphomicrobiales</taxon>
        <taxon>Chelatococcaceae</taxon>
        <taxon>Pseudochelatococcus</taxon>
    </lineage>
</organism>
<dbReference type="Pfam" id="PF13489">
    <property type="entry name" value="Methyltransf_23"/>
    <property type="match status" value="1"/>
</dbReference>
<dbReference type="Proteomes" id="UP001429580">
    <property type="component" value="Unassembled WGS sequence"/>
</dbReference>
<keyword evidence="3" id="KW-1185">Reference proteome</keyword>
<feature type="coiled-coil region" evidence="1">
    <location>
        <begin position="429"/>
        <end position="488"/>
    </location>
</feature>
<evidence type="ECO:0000313" key="3">
    <source>
        <dbReference type="Proteomes" id="UP001429580"/>
    </source>
</evidence>
<evidence type="ECO:0000256" key="1">
    <source>
        <dbReference type="SAM" id="Coils"/>
    </source>
</evidence>
<keyword evidence="2" id="KW-0489">Methyltransferase</keyword>
<comment type="caution">
    <text evidence="2">The sequence shown here is derived from an EMBL/GenBank/DDBJ whole genome shotgun (WGS) entry which is preliminary data.</text>
</comment>